<feature type="signal peptide" evidence="1">
    <location>
        <begin position="1"/>
        <end position="16"/>
    </location>
</feature>
<dbReference type="PANTHER" id="PTHR21131">
    <property type="entry name" value="SERINE-TYPE ENDOPEPTIDASE INHIBITOR"/>
    <property type="match status" value="1"/>
</dbReference>
<feature type="domain" description="Kazal-like" evidence="2">
    <location>
        <begin position="15"/>
        <end position="59"/>
    </location>
</feature>
<keyword evidence="4" id="KW-1185">Reference proteome</keyword>
<dbReference type="Gene3D" id="3.30.60.30">
    <property type="match status" value="1"/>
</dbReference>
<dbReference type="InterPro" id="IPR002350">
    <property type="entry name" value="Kazal_dom"/>
</dbReference>
<dbReference type="InterPro" id="IPR036058">
    <property type="entry name" value="Kazal_dom_sf"/>
</dbReference>
<reference evidence="3" key="1">
    <citation type="submission" date="2022-03" db="EMBL/GenBank/DDBJ databases">
        <authorList>
            <person name="Martin H S."/>
        </authorList>
    </citation>
    <scope>NUCLEOTIDE SEQUENCE</scope>
</reference>
<dbReference type="SUPFAM" id="SSF100895">
    <property type="entry name" value="Kazal-type serine protease inhibitors"/>
    <property type="match status" value="1"/>
</dbReference>
<evidence type="ECO:0000259" key="2">
    <source>
        <dbReference type="PROSITE" id="PS51465"/>
    </source>
</evidence>
<organism evidence="3 4">
    <name type="scientific">Iphiclides podalirius</name>
    <name type="common">scarce swallowtail</name>
    <dbReference type="NCBI Taxonomy" id="110791"/>
    <lineage>
        <taxon>Eukaryota</taxon>
        <taxon>Metazoa</taxon>
        <taxon>Ecdysozoa</taxon>
        <taxon>Arthropoda</taxon>
        <taxon>Hexapoda</taxon>
        <taxon>Insecta</taxon>
        <taxon>Pterygota</taxon>
        <taxon>Neoptera</taxon>
        <taxon>Endopterygota</taxon>
        <taxon>Lepidoptera</taxon>
        <taxon>Glossata</taxon>
        <taxon>Ditrysia</taxon>
        <taxon>Papilionoidea</taxon>
        <taxon>Papilionidae</taxon>
        <taxon>Papilioninae</taxon>
        <taxon>Iphiclides</taxon>
    </lineage>
</organism>
<keyword evidence="1" id="KW-0732">Signal</keyword>
<dbReference type="SMART" id="SM00280">
    <property type="entry name" value="KAZAL"/>
    <property type="match status" value="1"/>
</dbReference>
<evidence type="ECO:0000313" key="3">
    <source>
        <dbReference type="EMBL" id="CAH2057514.1"/>
    </source>
</evidence>
<evidence type="ECO:0000256" key="1">
    <source>
        <dbReference type="SAM" id="SignalP"/>
    </source>
</evidence>
<dbReference type="Proteomes" id="UP000837857">
    <property type="component" value="Chromosome 24"/>
</dbReference>
<feature type="chain" id="PRO_5047165438" description="Kazal-like domain-containing protein" evidence="1">
    <location>
        <begin position="17"/>
        <end position="66"/>
    </location>
</feature>
<dbReference type="Pfam" id="PF00050">
    <property type="entry name" value="Kazal_1"/>
    <property type="match status" value="1"/>
</dbReference>
<feature type="non-terminal residue" evidence="3">
    <location>
        <position position="66"/>
    </location>
</feature>
<accession>A0ABN8II12</accession>
<dbReference type="PROSITE" id="PS00282">
    <property type="entry name" value="KAZAL_1"/>
    <property type="match status" value="1"/>
</dbReference>
<evidence type="ECO:0000313" key="4">
    <source>
        <dbReference type="Proteomes" id="UP000837857"/>
    </source>
</evidence>
<dbReference type="PANTHER" id="PTHR21131:SF0">
    <property type="entry name" value="GEO10195P1-RELATED"/>
    <property type="match status" value="1"/>
</dbReference>
<protein>
    <recommendedName>
        <fullName evidence="2">Kazal-like domain-containing protein</fullName>
    </recommendedName>
</protein>
<dbReference type="InterPro" id="IPR053265">
    <property type="entry name" value="Serpin"/>
</dbReference>
<dbReference type="PROSITE" id="PS51465">
    <property type="entry name" value="KAZAL_2"/>
    <property type="match status" value="1"/>
</dbReference>
<gene>
    <name evidence="3" type="ORF">IPOD504_LOCUS10282</name>
</gene>
<dbReference type="EMBL" id="OW152836">
    <property type="protein sequence ID" value="CAH2057514.1"/>
    <property type="molecule type" value="Genomic_DNA"/>
</dbReference>
<sequence>MHILVIFILLFHSAFTQSPKCICTDDYRPVCGTDGVTYENRCMLECYRAVCSYEGQCVNKKQSNNK</sequence>
<name>A0ABN8II12_9NEOP</name>
<proteinExistence type="predicted"/>